<evidence type="ECO:0000313" key="2">
    <source>
        <dbReference type="Proteomes" id="UP000004913"/>
    </source>
</evidence>
<name>F5J1A4_9BACT</name>
<proteinExistence type="predicted"/>
<organism evidence="1 2">
    <name type="scientific">Dysgonomonas gadei ATCC BAA-286</name>
    <dbReference type="NCBI Taxonomy" id="742766"/>
    <lineage>
        <taxon>Bacteria</taxon>
        <taxon>Pseudomonadati</taxon>
        <taxon>Bacteroidota</taxon>
        <taxon>Bacteroidia</taxon>
        <taxon>Bacteroidales</taxon>
        <taxon>Dysgonomonadaceae</taxon>
        <taxon>Dysgonomonas</taxon>
    </lineage>
</organism>
<reference evidence="1 2" key="1">
    <citation type="submission" date="2011-04" db="EMBL/GenBank/DDBJ databases">
        <title>The Genome Sequence of Dysgonomonas gadei ATCC BAA-286.</title>
        <authorList>
            <consortium name="The Broad Institute Genome Sequencing Platform"/>
            <person name="Earl A."/>
            <person name="Ward D."/>
            <person name="Feldgarden M."/>
            <person name="Gevers D."/>
            <person name="Pudlo N."/>
            <person name="Martens E."/>
            <person name="Allen-Vercoe E."/>
            <person name="Young S.K."/>
            <person name="Zeng Q."/>
            <person name="Gargeya S."/>
            <person name="Fitzgerald M."/>
            <person name="Haas B."/>
            <person name="Abouelleil A."/>
            <person name="Alvarado L."/>
            <person name="Arachchi H.M."/>
            <person name="Berlin A."/>
            <person name="Brown A."/>
            <person name="Chapman S.B."/>
            <person name="Chen Z."/>
            <person name="Dunbar C."/>
            <person name="Freedman E."/>
            <person name="Gearin G."/>
            <person name="Gellesch M."/>
            <person name="Goldberg J."/>
            <person name="Griggs A."/>
            <person name="Gujja S."/>
            <person name="Heiman D."/>
            <person name="Howarth C."/>
            <person name="Larson L."/>
            <person name="Lui A."/>
            <person name="MacDonald P.J.P."/>
            <person name="Mehta T."/>
            <person name="Montmayeur A."/>
            <person name="Murphy C."/>
            <person name="Neiman D."/>
            <person name="Pearson M."/>
            <person name="Priest M."/>
            <person name="Roberts A."/>
            <person name="Saif S."/>
            <person name="Shea T."/>
            <person name="Shenoy N."/>
            <person name="Sisk P."/>
            <person name="Stolte C."/>
            <person name="Sykes S."/>
            <person name="Yandava C."/>
            <person name="Wortman J."/>
            <person name="Nusbaum C."/>
            <person name="Birren B."/>
        </authorList>
    </citation>
    <scope>NUCLEOTIDE SEQUENCE [LARGE SCALE GENOMIC DNA]</scope>
    <source>
        <strain evidence="1 2">ATCC BAA-286</strain>
    </source>
</reference>
<comment type="caution">
    <text evidence="1">The sequence shown here is derived from an EMBL/GenBank/DDBJ whole genome shotgun (WGS) entry which is preliminary data.</text>
</comment>
<protein>
    <submittedName>
        <fullName evidence="1">Uncharacterized protein</fullName>
    </submittedName>
</protein>
<dbReference type="eggNOG" id="ENOG50340Z8">
    <property type="taxonomic scope" value="Bacteria"/>
</dbReference>
<dbReference type="AlphaFoldDB" id="F5J1A4"/>
<dbReference type="OrthoDB" id="1031000at2"/>
<dbReference type="STRING" id="742766.HMPREF9455_03121"/>
<evidence type="ECO:0000313" key="1">
    <source>
        <dbReference type="EMBL" id="EGK00478.1"/>
    </source>
</evidence>
<gene>
    <name evidence="1" type="ORF">HMPREF9455_03121</name>
</gene>
<sequence length="140" mass="16414">MKGIKVIWTAEMLEILRREFPSSFNRDLAAKLEVSMRTLIRKARELNLEKEEFFLESRRAEITEMARKAHPPQSTKGLKGWSVPGGEKFRFKKGHIPAMKTNPDVAAKVRDKRNATIRLEKLRLKYGLRTMTKLNIKNYW</sequence>
<keyword evidence="2" id="KW-1185">Reference proteome</keyword>
<accession>F5J1A4</accession>
<dbReference type="Proteomes" id="UP000004913">
    <property type="component" value="Unassembled WGS sequence"/>
</dbReference>
<dbReference type="HOGENOM" id="CLU_1831992_0_0_10"/>
<dbReference type="RefSeq" id="WP_006800654.1">
    <property type="nucleotide sequence ID" value="NZ_GL891987.1"/>
</dbReference>
<dbReference type="EMBL" id="ADLV01000036">
    <property type="protein sequence ID" value="EGK00478.1"/>
    <property type="molecule type" value="Genomic_DNA"/>
</dbReference>